<evidence type="ECO:0000313" key="2">
    <source>
        <dbReference type="EMBL" id="MBE9023941.1"/>
    </source>
</evidence>
<protein>
    <submittedName>
        <fullName evidence="2">Uncharacterized protein</fullName>
    </submittedName>
</protein>
<reference evidence="2" key="1">
    <citation type="submission" date="2020-10" db="EMBL/GenBank/DDBJ databases">
        <authorList>
            <person name="Castelo-Branco R."/>
            <person name="Eusebio N."/>
            <person name="Adriana R."/>
            <person name="Vieira A."/>
            <person name="Brugerolle De Fraissinette N."/>
            <person name="Rezende De Castro R."/>
            <person name="Schneider M.P."/>
            <person name="Vasconcelos V."/>
            <person name="Leao P.N."/>
        </authorList>
    </citation>
    <scope>NUCLEOTIDE SEQUENCE</scope>
    <source>
        <strain evidence="2">LEGE 12446</strain>
    </source>
</reference>
<dbReference type="AlphaFoldDB" id="A0A8J7DB28"/>
<feature type="signal peptide" evidence="1">
    <location>
        <begin position="1"/>
        <end position="24"/>
    </location>
</feature>
<organism evidence="2 3">
    <name type="scientific">Desmonostoc muscorum LEGE 12446</name>
    <dbReference type="NCBI Taxonomy" id="1828758"/>
    <lineage>
        <taxon>Bacteria</taxon>
        <taxon>Bacillati</taxon>
        <taxon>Cyanobacteriota</taxon>
        <taxon>Cyanophyceae</taxon>
        <taxon>Nostocales</taxon>
        <taxon>Nostocaceae</taxon>
        <taxon>Desmonostoc</taxon>
    </lineage>
</organism>
<evidence type="ECO:0000256" key="1">
    <source>
        <dbReference type="SAM" id="SignalP"/>
    </source>
</evidence>
<dbReference type="RefSeq" id="WP_193917925.1">
    <property type="nucleotide sequence ID" value="NZ_JADEXS020000001.1"/>
</dbReference>
<proteinExistence type="predicted"/>
<dbReference type="Proteomes" id="UP000622533">
    <property type="component" value="Unassembled WGS sequence"/>
</dbReference>
<sequence length="161" mass="17405">MKRLISATFATVALVVSLSTQAIAQSKSSPVPALLDRLGMTYKEQDGYFVVLAGVDGGRTQTGFILPEIANIGGVEYIYVASVSQISKTPPNAENTKKLQQSSFNDSLSGWKTIFTNEMYLTTYGSVVPLKADSDSARKDIIKILNIADTAEKDLTGKDEF</sequence>
<dbReference type="EMBL" id="JADEXS010000212">
    <property type="protein sequence ID" value="MBE9023941.1"/>
    <property type="molecule type" value="Genomic_DNA"/>
</dbReference>
<gene>
    <name evidence="2" type="ORF">IQ276_16355</name>
</gene>
<keyword evidence="3" id="KW-1185">Reference proteome</keyword>
<name>A0A8J7DB28_DESMC</name>
<accession>A0A8J7DB28</accession>
<comment type="caution">
    <text evidence="2">The sequence shown here is derived from an EMBL/GenBank/DDBJ whole genome shotgun (WGS) entry which is preliminary data.</text>
</comment>
<evidence type="ECO:0000313" key="3">
    <source>
        <dbReference type="Proteomes" id="UP000622533"/>
    </source>
</evidence>
<feature type="chain" id="PRO_5035267662" evidence="1">
    <location>
        <begin position="25"/>
        <end position="161"/>
    </location>
</feature>
<keyword evidence="1" id="KW-0732">Signal</keyword>